<proteinExistence type="predicted"/>
<dbReference type="EMBL" id="JARAKH010000011">
    <property type="protein sequence ID" value="KAK8399458.1"/>
    <property type="molecule type" value="Genomic_DNA"/>
</dbReference>
<keyword evidence="3" id="KW-1185">Reference proteome</keyword>
<dbReference type="EMBL" id="JARAKH010000011">
    <property type="protein sequence ID" value="KAK8399457.1"/>
    <property type="molecule type" value="Genomic_DNA"/>
</dbReference>
<feature type="region of interest" description="Disordered" evidence="1">
    <location>
        <begin position="267"/>
        <end position="338"/>
    </location>
</feature>
<organism evidence="2 3">
    <name type="scientific">Scylla paramamosain</name>
    <name type="common">Mud crab</name>
    <dbReference type="NCBI Taxonomy" id="85552"/>
    <lineage>
        <taxon>Eukaryota</taxon>
        <taxon>Metazoa</taxon>
        <taxon>Ecdysozoa</taxon>
        <taxon>Arthropoda</taxon>
        <taxon>Crustacea</taxon>
        <taxon>Multicrustacea</taxon>
        <taxon>Malacostraca</taxon>
        <taxon>Eumalacostraca</taxon>
        <taxon>Eucarida</taxon>
        <taxon>Decapoda</taxon>
        <taxon>Pleocyemata</taxon>
        <taxon>Brachyura</taxon>
        <taxon>Eubrachyura</taxon>
        <taxon>Portunoidea</taxon>
        <taxon>Portunidae</taxon>
        <taxon>Portuninae</taxon>
        <taxon>Scylla</taxon>
    </lineage>
</organism>
<evidence type="ECO:0000313" key="3">
    <source>
        <dbReference type="Proteomes" id="UP001487740"/>
    </source>
</evidence>
<feature type="compositionally biased region" description="Basic residues" evidence="1">
    <location>
        <begin position="315"/>
        <end position="329"/>
    </location>
</feature>
<dbReference type="EMBL" id="JARAKH010000011">
    <property type="protein sequence ID" value="KAK8399456.1"/>
    <property type="molecule type" value="Genomic_DNA"/>
</dbReference>
<sequence length="338" mass="37552">MYFNQGLLVISEGCHCQLNAMSDSSNSDGEESKFKEVCDPTLWRTAAERYVVDTNSPKQAANPQHCSESSERQSFVLLEKIKASLAASRTKNDSPWRGCDGSGSHRKGSRTVDVSRGTVAAPSTLSPYLAKQLTARLDGSVEFYSSQEDPSPVNQDCGSTNQQNFHLLKNVSLIHQESETHSDTQKKKRKRVKVPKRLAYIVSSDEEDLKTKCSSVAVSPEWIQAGGESCPRPHPKNVRYLDEYRVKEHRSDGSIIAVLCSALDSTDTAKSGGKNKKKKAKESVSKNENDSVCIKEKVHDISQNGVDNLNSQMKTQRKQTRKRGKKKKKKEDSEISTL</sequence>
<dbReference type="Proteomes" id="UP001487740">
    <property type="component" value="Unassembled WGS sequence"/>
</dbReference>
<feature type="region of interest" description="Disordered" evidence="1">
    <location>
        <begin position="88"/>
        <end position="114"/>
    </location>
</feature>
<reference evidence="2 3" key="1">
    <citation type="submission" date="2023-03" db="EMBL/GenBank/DDBJ databases">
        <title>High-quality genome of Scylla paramamosain provides insights in environmental adaptation.</title>
        <authorList>
            <person name="Zhang L."/>
        </authorList>
    </citation>
    <scope>NUCLEOTIDE SEQUENCE [LARGE SCALE GENOMIC DNA]</scope>
    <source>
        <strain evidence="2">LZ_2023a</strain>
        <tissue evidence="2">Muscle</tissue>
    </source>
</reference>
<gene>
    <name evidence="2" type="ORF">O3P69_003505</name>
</gene>
<evidence type="ECO:0000313" key="2">
    <source>
        <dbReference type="EMBL" id="KAK8399456.1"/>
    </source>
</evidence>
<feature type="compositionally biased region" description="Basic and acidic residues" evidence="1">
    <location>
        <begin position="281"/>
        <end position="300"/>
    </location>
</feature>
<accession>A0AAW0UKE1</accession>
<name>A0AAW0UKE1_SCYPA</name>
<comment type="caution">
    <text evidence="2">The sequence shown here is derived from an EMBL/GenBank/DDBJ whole genome shotgun (WGS) entry which is preliminary data.</text>
</comment>
<protein>
    <submittedName>
        <fullName evidence="2">Uncharacterized protein</fullName>
    </submittedName>
</protein>
<dbReference type="AlphaFoldDB" id="A0AAW0UKE1"/>
<evidence type="ECO:0000256" key="1">
    <source>
        <dbReference type="SAM" id="MobiDB-lite"/>
    </source>
</evidence>
<feature type="compositionally biased region" description="Polar residues" evidence="1">
    <location>
        <begin position="301"/>
        <end position="313"/>
    </location>
</feature>